<dbReference type="InterPro" id="IPR020568">
    <property type="entry name" value="Ribosomal_Su5_D2-typ_SF"/>
</dbReference>
<comment type="caution">
    <text evidence="9">The sequence shown here is derived from an EMBL/GenBank/DDBJ whole genome shotgun (WGS) entry which is preliminary data.</text>
</comment>
<keyword evidence="10" id="KW-1185">Reference proteome</keyword>
<keyword evidence="3 6" id="KW-0820">tRNA-binding</keyword>
<accession>A0A2M9AA75</accession>
<dbReference type="Proteomes" id="UP000231134">
    <property type="component" value="Unassembled WGS sequence"/>
</dbReference>
<dbReference type="EC" id="2.7.7.56" evidence="6"/>
<dbReference type="CDD" id="cd11362">
    <property type="entry name" value="RNase_PH_bact"/>
    <property type="match status" value="1"/>
</dbReference>
<evidence type="ECO:0000259" key="7">
    <source>
        <dbReference type="Pfam" id="PF01138"/>
    </source>
</evidence>
<dbReference type="PANTHER" id="PTHR11953:SF0">
    <property type="entry name" value="EXOSOME COMPLEX COMPONENT RRP41"/>
    <property type="match status" value="1"/>
</dbReference>
<feature type="binding site" evidence="6">
    <location>
        <position position="85"/>
    </location>
    <ligand>
        <name>phosphate</name>
        <dbReference type="ChEBI" id="CHEBI:43474"/>
        <note>substrate</note>
    </ligand>
</feature>
<dbReference type="Gene3D" id="3.30.230.70">
    <property type="entry name" value="GHMP Kinase, N-terminal domain"/>
    <property type="match status" value="1"/>
</dbReference>
<dbReference type="OrthoDB" id="9807456at2"/>
<dbReference type="SUPFAM" id="SSF55666">
    <property type="entry name" value="Ribonuclease PH domain 2-like"/>
    <property type="match status" value="1"/>
</dbReference>
<dbReference type="GO" id="GO:0031125">
    <property type="term" value="P:rRNA 3'-end processing"/>
    <property type="evidence" value="ECO:0007669"/>
    <property type="project" value="UniProtKB-ARBA"/>
</dbReference>
<evidence type="ECO:0000256" key="4">
    <source>
        <dbReference type="ARBA" id="ARBA00022694"/>
    </source>
</evidence>
<evidence type="ECO:0000256" key="5">
    <source>
        <dbReference type="ARBA" id="ARBA00022884"/>
    </source>
</evidence>
<gene>
    <name evidence="6" type="primary">rph</name>
    <name evidence="9" type="ORF">BGX16_2646</name>
</gene>
<keyword evidence="6" id="KW-0808">Transferase</keyword>
<dbReference type="InterPro" id="IPR027408">
    <property type="entry name" value="PNPase/RNase_PH_dom_sf"/>
</dbReference>
<comment type="subunit">
    <text evidence="6">Homohexameric ring arranged as a trimer of dimers.</text>
</comment>
<dbReference type="NCBIfam" id="TIGR01966">
    <property type="entry name" value="RNasePH"/>
    <property type="match status" value="1"/>
</dbReference>
<feature type="domain" description="Exoribonuclease phosphorolytic" evidence="7">
    <location>
        <begin position="11"/>
        <end position="139"/>
    </location>
</feature>
<comment type="similarity">
    <text evidence="1 6">Belongs to the RNase PH family.</text>
</comment>
<evidence type="ECO:0000259" key="8">
    <source>
        <dbReference type="Pfam" id="PF03725"/>
    </source>
</evidence>
<evidence type="ECO:0000256" key="2">
    <source>
        <dbReference type="ARBA" id="ARBA00022552"/>
    </source>
</evidence>
<dbReference type="InterPro" id="IPR036345">
    <property type="entry name" value="ExoRNase_PH_dom2_sf"/>
</dbReference>
<dbReference type="AlphaFoldDB" id="A0A2M9AA75"/>
<organism evidence="9 10">
    <name type="scientific">Hallerella succinigenes</name>
    <dbReference type="NCBI Taxonomy" id="1896222"/>
    <lineage>
        <taxon>Bacteria</taxon>
        <taxon>Pseudomonadati</taxon>
        <taxon>Fibrobacterota</taxon>
        <taxon>Fibrobacteria</taxon>
        <taxon>Fibrobacterales</taxon>
        <taxon>Fibrobacteraceae</taxon>
        <taxon>Hallerella</taxon>
    </lineage>
</organism>
<keyword evidence="4 6" id="KW-0819">tRNA processing</keyword>
<dbReference type="GO" id="GO:0009022">
    <property type="term" value="F:tRNA nucleotidyltransferase activity"/>
    <property type="evidence" value="ECO:0007669"/>
    <property type="project" value="UniProtKB-UniRule"/>
</dbReference>
<feature type="binding site" evidence="6">
    <location>
        <begin position="123"/>
        <end position="125"/>
    </location>
    <ligand>
        <name>phosphate</name>
        <dbReference type="ChEBI" id="CHEBI:43474"/>
        <note>substrate</note>
    </ligand>
</feature>
<dbReference type="InterPro" id="IPR002381">
    <property type="entry name" value="RNase_PH_bac-type"/>
</dbReference>
<dbReference type="Pfam" id="PF01138">
    <property type="entry name" value="RNase_PH"/>
    <property type="match status" value="1"/>
</dbReference>
<evidence type="ECO:0000256" key="6">
    <source>
        <dbReference type="HAMAP-Rule" id="MF_00564"/>
    </source>
</evidence>
<evidence type="ECO:0000256" key="3">
    <source>
        <dbReference type="ARBA" id="ARBA00022555"/>
    </source>
</evidence>
<comment type="function">
    <text evidence="6">Phosphorolytic 3'-5' exoribonuclease that plays an important role in tRNA 3'-end maturation. Removes nucleotide residues following the 3'-CCA terminus of tRNAs; can also add nucleotides to the ends of RNA molecules by using nucleoside diphosphates as substrates, but this may not be physiologically important. Probably plays a role in initiation of 16S rRNA degradation (leading to ribosome degradation) during starvation.</text>
</comment>
<protein>
    <recommendedName>
        <fullName evidence="6">Ribonuclease PH</fullName>
        <shortName evidence="6">RNase PH</shortName>
        <ecNumber evidence="6">2.7.7.56</ecNumber>
    </recommendedName>
    <alternativeName>
        <fullName evidence="6">tRNA nucleotidyltransferase</fullName>
    </alternativeName>
</protein>
<dbReference type="RefSeq" id="WP_100426456.1">
    <property type="nucleotide sequence ID" value="NZ_PGEX01000001.1"/>
</dbReference>
<dbReference type="GO" id="GO:0000175">
    <property type="term" value="F:3'-5'-RNA exonuclease activity"/>
    <property type="evidence" value="ECO:0007669"/>
    <property type="project" value="UniProtKB-UniRule"/>
</dbReference>
<name>A0A2M9AA75_9BACT</name>
<reference evidence="9 10" key="1">
    <citation type="submission" date="2017-11" db="EMBL/GenBank/DDBJ databases">
        <title>Animal gut microbial communities from fecal samples from Wisconsin, USA.</title>
        <authorList>
            <person name="Neumann A."/>
        </authorList>
    </citation>
    <scope>NUCLEOTIDE SEQUENCE [LARGE SCALE GENOMIC DNA]</scope>
    <source>
        <strain evidence="9 10">UWS3</strain>
    </source>
</reference>
<keyword evidence="2 6" id="KW-0698">rRNA processing</keyword>
<feature type="domain" description="Exoribonuclease phosphorolytic" evidence="8">
    <location>
        <begin position="157"/>
        <end position="222"/>
    </location>
</feature>
<proteinExistence type="inferred from homology"/>
<dbReference type="SUPFAM" id="SSF54211">
    <property type="entry name" value="Ribosomal protein S5 domain 2-like"/>
    <property type="match status" value="1"/>
</dbReference>
<dbReference type="Pfam" id="PF03725">
    <property type="entry name" value="RNase_PH_C"/>
    <property type="match status" value="1"/>
</dbReference>
<dbReference type="InterPro" id="IPR001247">
    <property type="entry name" value="ExoRNase_PH_dom1"/>
</dbReference>
<keyword evidence="6" id="KW-0548">Nucleotidyltransferase</keyword>
<dbReference type="InterPro" id="IPR018336">
    <property type="entry name" value="RNase_PH_CS"/>
</dbReference>
<dbReference type="FunFam" id="3.30.230.70:FF:000003">
    <property type="entry name" value="Ribonuclease PH"/>
    <property type="match status" value="1"/>
</dbReference>
<dbReference type="PROSITE" id="PS01277">
    <property type="entry name" value="RIBONUCLEASE_PH"/>
    <property type="match status" value="1"/>
</dbReference>
<evidence type="ECO:0000256" key="1">
    <source>
        <dbReference type="ARBA" id="ARBA00006678"/>
    </source>
</evidence>
<comment type="catalytic activity">
    <reaction evidence="6">
        <text>tRNA(n+1) + phosphate = tRNA(n) + a ribonucleoside 5'-diphosphate</text>
        <dbReference type="Rhea" id="RHEA:10628"/>
        <dbReference type="Rhea" id="RHEA-COMP:17343"/>
        <dbReference type="Rhea" id="RHEA-COMP:17344"/>
        <dbReference type="ChEBI" id="CHEBI:43474"/>
        <dbReference type="ChEBI" id="CHEBI:57930"/>
        <dbReference type="ChEBI" id="CHEBI:173114"/>
        <dbReference type="EC" id="2.7.7.56"/>
    </reaction>
</comment>
<dbReference type="InterPro" id="IPR050080">
    <property type="entry name" value="RNase_PH"/>
</dbReference>
<dbReference type="EMBL" id="PGEX01000001">
    <property type="protein sequence ID" value="PJJ42609.1"/>
    <property type="molecule type" value="Genomic_DNA"/>
</dbReference>
<dbReference type="HAMAP" id="MF_00564">
    <property type="entry name" value="RNase_PH"/>
    <property type="match status" value="1"/>
</dbReference>
<dbReference type="GO" id="GO:0000049">
    <property type="term" value="F:tRNA binding"/>
    <property type="evidence" value="ECO:0007669"/>
    <property type="project" value="UniProtKB-UniRule"/>
</dbReference>
<dbReference type="InterPro" id="IPR015847">
    <property type="entry name" value="ExoRNase_PH_dom2"/>
</dbReference>
<dbReference type="PANTHER" id="PTHR11953">
    <property type="entry name" value="EXOSOME COMPLEX COMPONENT"/>
    <property type="match status" value="1"/>
</dbReference>
<evidence type="ECO:0000313" key="10">
    <source>
        <dbReference type="Proteomes" id="UP000231134"/>
    </source>
</evidence>
<sequence length="241" mass="26000">MERIDSRKFNETRPVKMTTGFISSADGSVLIEMGNTRVICNATLLPEVPAWLAGKGRGWITAEYSLLPQSTGKRVERERKGASGRTQEIQRLIGRSLRGAADLNALGENAIVVDCDVIQADGGTRTASIIGGFVALALALKKIKKNLGIETQILKHAVTAISVGVVKGEPLLDLCYVEDSAADVDMNIVMRDAKSFIEVQGTGEHSDFDRATLNTLIDLGEKACKEIYPLQMQAIGSDELP</sequence>
<dbReference type="GO" id="GO:0008033">
    <property type="term" value="P:tRNA processing"/>
    <property type="evidence" value="ECO:0007669"/>
    <property type="project" value="UniProtKB-UniRule"/>
</dbReference>
<keyword evidence="5" id="KW-0694">RNA-binding</keyword>
<evidence type="ECO:0000313" key="9">
    <source>
        <dbReference type="EMBL" id="PJJ42609.1"/>
    </source>
</evidence>
<dbReference type="GO" id="GO:0016075">
    <property type="term" value="P:rRNA catabolic process"/>
    <property type="evidence" value="ECO:0007669"/>
    <property type="project" value="UniProtKB-UniRule"/>
</dbReference>